<feature type="transmembrane region" description="Helical" evidence="7">
    <location>
        <begin position="340"/>
        <end position="363"/>
    </location>
</feature>
<comment type="similarity">
    <text evidence="6">Belongs to the ABC-4 integral membrane protein family.</text>
</comment>
<evidence type="ECO:0000256" key="7">
    <source>
        <dbReference type="SAM" id="Phobius"/>
    </source>
</evidence>
<feature type="transmembrane region" description="Helical" evidence="7">
    <location>
        <begin position="484"/>
        <end position="506"/>
    </location>
</feature>
<dbReference type="EMBL" id="CP038266">
    <property type="protein sequence ID" value="QBR90598.1"/>
    <property type="molecule type" value="Genomic_DNA"/>
</dbReference>
<dbReference type="InterPro" id="IPR050250">
    <property type="entry name" value="Macrolide_Exporter_MacB"/>
</dbReference>
<comment type="subcellular location">
    <subcellularLocation>
        <location evidence="1">Cell membrane</location>
        <topology evidence="1">Multi-pass membrane protein</topology>
    </subcellularLocation>
</comment>
<protein>
    <submittedName>
        <fullName evidence="9">ABC transporter permease</fullName>
    </submittedName>
</protein>
<keyword evidence="4 7" id="KW-1133">Transmembrane helix</keyword>
<feature type="transmembrane region" description="Helical" evidence="7">
    <location>
        <begin position="392"/>
        <end position="414"/>
    </location>
</feature>
<evidence type="ECO:0000313" key="10">
    <source>
        <dbReference type="Proteomes" id="UP000295748"/>
    </source>
</evidence>
<feature type="transmembrane region" description="Helical" evidence="7">
    <location>
        <begin position="862"/>
        <end position="884"/>
    </location>
</feature>
<feature type="transmembrane region" description="Helical" evidence="7">
    <location>
        <begin position="774"/>
        <end position="797"/>
    </location>
</feature>
<evidence type="ECO:0000256" key="3">
    <source>
        <dbReference type="ARBA" id="ARBA00022692"/>
    </source>
</evidence>
<feature type="transmembrane region" description="Helical" evidence="7">
    <location>
        <begin position="243"/>
        <end position="273"/>
    </location>
</feature>
<organism evidence="9 10">
    <name type="scientific">Microbacterium wangchenii</name>
    <dbReference type="NCBI Taxonomy" id="2541726"/>
    <lineage>
        <taxon>Bacteria</taxon>
        <taxon>Bacillati</taxon>
        <taxon>Actinomycetota</taxon>
        <taxon>Actinomycetes</taxon>
        <taxon>Micrococcales</taxon>
        <taxon>Microbacteriaceae</taxon>
        <taxon>Microbacterium</taxon>
    </lineage>
</organism>
<dbReference type="PANTHER" id="PTHR30572:SF4">
    <property type="entry name" value="ABC TRANSPORTER PERMEASE YTRF"/>
    <property type="match status" value="1"/>
</dbReference>
<evidence type="ECO:0000256" key="5">
    <source>
        <dbReference type="ARBA" id="ARBA00023136"/>
    </source>
</evidence>
<feature type="transmembrane region" description="Helical" evidence="7">
    <location>
        <begin position="304"/>
        <end position="328"/>
    </location>
</feature>
<dbReference type="Proteomes" id="UP000295748">
    <property type="component" value="Chromosome"/>
</dbReference>
<keyword evidence="3 7" id="KW-0812">Transmembrane</keyword>
<reference evidence="9 10" key="1">
    <citation type="submission" date="2019-03" db="EMBL/GenBank/DDBJ databases">
        <authorList>
            <person name="Dong K."/>
        </authorList>
    </citation>
    <scope>NUCLEOTIDE SEQUENCE [LARGE SCALE GENOMIC DNA]</scope>
    <source>
        <strain evidence="10">dk512</strain>
    </source>
</reference>
<proteinExistence type="inferred from homology"/>
<dbReference type="Pfam" id="PF02687">
    <property type="entry name" value="FtsX"/>
    <property type="match status" value="1"/>
</dbReference>
<accession>A0ABX5SZS6</accession>
<keyword evidence="2" id="KW-1003">Cell membrane</keyword>
<evidence type="ECO:0000256" key="6">
    <source>
        <dbReference type="ARBA" id="ARBA00038076"/>
    </source>
</evidence>
<name>A0ABX5SZS6_9MICO</name>
<evidence type="ECO:0000313" key="9">
    <source>
        <dbReference type="EMBL" id="QBR90598.1"/>
    </source>
</evidence>
<evidence type="ECO:0000256" key="4">
    <source>
        <dbReference type="ARBA" id="ARBA00022989"/>
    </source>
</evidence>
<feature type="transmembrane region" description="Helical" evidence="7">
    <location>
        <begin position="827"/>
        <end position="850"/>
    </location>
</feature>
<evidence type="ECO:0000256" key="2">
    <source>
        <dbReference type="ARBA" id="ARBA00022475"/>
    </source>
</evidence>
<dbReference type="InterPro" id="IPR003838">
    <property type="entry name" value="ABC3_permease_C"/>
</dbReference>
<keyword evidence="5 7" id="KW-0472">Membrane</keyword>
<feature type="domain" description="ABC3 transporter permease C-terminal" evidence="8">
    <location>
        <begin position="255"/>
        <end position="371"/>
    </location>
</feature>
<dbReference type="PANTHER" id="PTHR30572">
    <property type="entry name" value="MEMBRANE COMPONENT OF TRANSPORTER-RELATED"/>
    <property type="match status" value="1"/>
</dbReference>
<gene>
    <name evidence="9" type="ORF">E4K62_05125</name>
</gene>
<evidence type="ECO:0000256" key="1">
    <source>
        <dbReference type="ARBA" id="ARBA00004651"/>
    </source>
</evidence>
<keyword evidence="10" id="KW-1185">Reference proteome</keyword>
<sequence>MTGFAVWAMSSVSTPEERARVELGRMQAWVAPAGVPDAGFWQAPTEPEWHGYPVGADGVSEAWEGAPLEDPAAALAPGTEVVEIVERGTVRVGTAAGEAPVTAWAGETWHEEFAGKYDLVDGRRPSTASEAMVTPAALERLGIGIGGGLVLPAEDLTFTVVGTLDAAGVPDADAGVFLPLTDRTRQFVSGEHRWYLPEPALPWSDVEELNEQGVVALSREVLLDPPTRLNEDAQRAQANQTAVFWSMVAVIAIGGAFAAYVVVMLAGAAFAVAARRQQRALAIVASVGGSPRDLFRTVALQGTVLGAVGGTVGTALGVGLAAGVLAIVDDGSGISPWGFHVPWLGVAGIFVFSVLVGTLSALVPARTVARADAISALRGARRPQRPTASRPVWGSVLLLVGVGITLACGVGLAVLNRNGSGVRWDSPLSMIPVYGIVAGPILAQVGILLSGRWLLWTVSRGLSRASTAARIASRDAAANASRTVPAFAAIGATVFLGVFVAAVSAMGTANSARTHVYTAPLGSVVVSMGPPPTASGAEPLSADSATRAIESARTMVADAGADGTATIARQLPVWDYADADDVPDDMVRALAVLPERYLLDPESVWEWRGAGDPQNNISVISSDELSAALGVSLSAGERAAYDRGAVVVTDPRYVVDGTVQLGAWSGRDLYEGRVPDNTWRPPAEGPERSESMWEESADAIVEEGARGSIVVAMAPQTALDLGIQAQPEVVIASFDDPISVESRDRLNTQANLASTPDYSLWAYVETGPPSDLTWLIPLATTVSVLVVGASAVALGLARFERRPDDATLAAVGGTPALRRRIGFWQGLLIAGFGTISGTVAGILPAIGLSIQSQGTLRLTDIPWLGLAALGIALPLAIALANALVPPRRPDLTRRTVIA</sequence>
<feature type="transmembrane region" description="Helical" evidence="7">
    <location>
        <begin position="434"/>
        <end position="455"/>
    </location>
</feature>
<evidence type="ECO:0000259" key="8">
    <source>
        <dbReference type="Pfam" id="PF02687"/>
    </source>
</evidence>